<keyword evidence="3" id="KW-1185">Reference proteome</keyword>
<evidence type="ECO:0000256" key="1">
    <source>
        <dbReference type="SAM" id="Phobius"/>
    </source>
</evidence>
<dbReference type="EMBL" id="FWFZ01000003">
    <property type="protein sequence ID" value="SLN28402.1"/>
    <property type="molecule type" value="Genomic_DNA"/>
</dbReference>
<organism evidence="2 3">
    <name type="scientific">Roseisalinus antarcticus</name>
    <dbReference type="NCBI Taxonomy" id="254357"/>
    <lineage>
        <taxon>Bacteria</taxon>
        <taxon>Pseudomonadati</taxon>
        <taxon>Pseudomonadota</taxon>
        <taxon>Alphaproteobacteria</taxon>
        <taxon>Rhodobacterales</taxon>
        <taxon>Roseobacteraceae</taxon>
        <taxon>Roseisalinus</taxon>
    </lineage>
</organism>
<keyword evidence="1" id="KW-1133">Transmembrane helix</keyword>
<keyword evidence="1" id="KW-0812">Transmembrane</keyword>
<dbReference type="AlphaFoldDB" id="A0A1Y5S2U7"/>
<evidence type="ECO:0000313" key="3">
    <source>
        <dbReference type="Proteomes" id="UP000193900"/>
    </source>
</evidence>
<gene>
    <name evidence="2" type="ORF">ROA7023_00962</name>
</gene>
<sequence length="47" mass="5744">MTFFTSIWAGFVIGGNYFLYWYCHQWSQSNHFSFMYWGFFVLLVLLS</sequence>
<reference evidence="2 3" key="1">
    <citation type="submission" date="2017-03" db="EMBL/GenBank/DDBJ databases">
        <authorList>
            <person name="Afonso C.L."/>
            <person name="Miller P.J."/>
            <person name="Scott M.A."/>
            <person name="Spackman E."/>
            <person name="Goraichik I."/>
            <person name="Dimitrov K.M."/>
            <person name="Suarez D.L."/>
            <person name="Swayne D.E."/>
        </authorList>
    </citation>
    <scope>NUCLEOTIDE SEQUENCE [LARGE SCALE GENOMIC DNA]</scope>
    <source>
        <strain evidence="2 3">CECT 7023</strain>
    </source>
</reference>
<evidence type="ECO:0000313" key="2">
    <source>
        <dbReference type="EMBL" id="SLN28402.1"/>
    </source>
</evidence>
<feature type="transmembrane region" description="Helical" evidence="1">
    <location>
        <begin position="30"/>
        <end position="46"/>
    </location>
</feature>
<proteinExistence type="predicted"/>
<dbReference type="RefSeq" id="WP_159458440.1">
    <property type="nucleotide sequence ID" value="NZ_FWFZ01000003.1"/>
</dbReference>
<keyword evidence="1" id="KW-0472">Membrane</keyword>
<feature type="transmembrane region" description="Helical" evidence="1">
    <location>
        <begin position="6"/>
        <end position="23"/>
    </location>
</feature>
<dbReference type="OrthoDB" id="7850916at2"/>
<accession>A0A1Y5S2U7</accession>
<dbReference type="Proteomes" id="UP000193900">
    <property type="component" value="Unassembled WGS sequence"/>
</dbReference>
<name>A0A1Y5S2U7_9RHOB</name>
<protein>
    <submittedName>
        <fullName evidence="2">Uncharacterized protein</fullName>
    </submittedName>
</protein>